<dbReference type="Proteomes" id="UP000013909">
    <property type="component" value="Unassembled WGS sequence"/>
</dbReference>
<accession>R7ZM67</accession>
<dbReference type="AlphaFoldDB" id="R7ZM67"/>
<protein>
    <submittedName>
        <fullName evidence="1">Uncharacterized protein</fullName>
    </submittedName>
</protein>
<evidence type="ECO:0000313" key="2">
    <source>
        <dbReference type="Proteomes" id="UP000013909"/>
    </source>
</evidence>
<keyword evidence="2" id="KW-1185">Reference proteome</keyword>
<name>R7ZM67_9BACT</name>
<evidence type="ECO:0000313" key="1">
    <source>
        <dbReference type="EMBL" id="EON75099.1"/>
    </source>
</evidence>
<sequence length="51" mass="6021">MIGVADDSHKKWPHSIDVGYFVIHFTVKMNLAYMRGFDYFQRVMNLSLLID</sequence>
<reference evidence="1 2" key="1">
    <citation type="submission" date="2013-02" db="EMBL/GenBank/DDBJ databases">
        <title>A novel strain isolated from Lonar lake, Maharashtra, India.</title>
        <authorList>
            <person name="Singh A."/>
        </authorList>
    </citation>
    <scope>NUCLEOTIDE SEQUENCE [LARGE SCALE GENOMIC DNA]</scope>
    <source>
        <strain evidence="1 2">AK24</strain>
    </source>
</reference>
<organism evidence="1 2">
    <name type="scientific">Lunatimonas lonarensis</name>
    <dbReference type="NCBI Taxonomy" id="1232681"/>
    <lineage>
        <taxon>Bacteria</taxon>
        <taxon>Pseudomonadati</taxon>
        <taxon>Bacteroidota</taxon>
        <taxon>Cytophagia</taxon>
        <taxon>Cytophagales</taxon>
        <taxon>Cyclobacteriaceae</taxon>
    </lineage>
</organism>
<dbReference type="STRING" id="1232681.ADIS_4270"/>
<dbReference type="EMBL" id="AQHR01000110">
    <property type="protein sequence ID" value="EON75099.1"/>
    <property type="molecule type" value="Genomic_DNA"/>
</dbReference>
<comment type="caution">
    <text evidence="1">The sequence shown here is derived from an EMBL/GenBank/DDBJ whole genome shotgun (WGS) entry which is preliminary data.</text>
</comment>
<proteinExistence type="predicted"/>
<gene>
    <name evidence="1" type="ORF">ADIS_4270</name>
</gene>